<evidence type="ECO:0000259" key="10">
    <source>
        <dbReference type="Pfam" id="PF23559"/>
    </source>
</evidence>
<dbReference type="HOGENOM" id="CLU_000837_8_6_1"/>
<dbReference type="STRING" id="4529.A0A0E0QGF9"/>
<dbReference type="eggNOG" id="KOG4658">
    <property type="taxonomic scope" value="Eukaryota"/>
</dbReference>
<dbReference type="Gene3D" id="1.10.10.10">
    <property type="entry name" value="Winged helix-like DNA-binding domain superfamily/Winged helix DNA-binding domain"/>
    <property type="match status" value="1"/>
</dbReference>
<dbReference type="OMA" id="SKRAWIC"/>
<evidence type="ECO:0000256" key="6">
    <source>
        <dbReference type="ARBA" id="ARBA00022840"/>
    </source>
</evidence>
<evidence type="ECO:0000259" key="11">
    <source>
        <dbReference type="Pfam" id="PF23598"/>
    </source>
</evidence>
<dbReference type="Gene3D" id="1.20.5.4130">
    <property type="match status" value="1"/>
</dbReference>
<dbReference type="GO" id="GO:0002758">
    <property type="term" value="P:innate immune response-activating signaling pathway"/>
    <property type="evidence" value="ECO:0007669"/>
    <property type="project" value="UniProtKB-ARBA"/>
</dbReference>
<dbReference type="InterPro" id="IPR041118">
    <property type="entry name" value="Rx_N"/>
</dbReference>
<dbReference type="PANTHER" id="PTHR36766:SF70">
    <property type="entry name" value="DISEASE RESISTANCE PROTEIN RGA4"/>
    <property type="match status" value="1"/>
</dbReference>
<keyword evidence="3" id="KW-0677">Repeat</keyword>
<dbReference type="Gene3D" id="3.80.10.10">
    <property type="entry name" value="Ribonuclease Inhibitor"/>
    <property type="match status" value="2"/>
</dbReference>
<dbReference type="InterPro" id="IPR055414">
    <property type="entry name" value="LRR_R13L4/SHOC2-like"/>
</dbReference>
<dbReference type="InterPro" id="IPR032675">
    <property type="entry name" value="LRR_dom_sf"/>
</dbReference>
<dbReference type="InterPro" id="IPR036388">
    <property type="entry name" value="WH-like_DNA-bd_sf"/>
</dbReference>
<dbReference type="GO" id="GO:0043531">
    <property type="term" value="F:ADP binding"/>
    <property type="evidence" value="ECO:0007669"/>
    <property type="project" value="InterPro"/>
</dbReference>
<evidence type="ECO:0000256" key="2">
    <source>
        <dbReference type="ARBA" id="ARBA00022614"/>
    </source>
</evidence>
<keyword evidence="4" id="KW-0547">Nucleotide-binding</keyword>
<dbReference type="Pfam" id="PF00931">
    <property type="entry name" value="NB-ARC"/>
    <property type="match status" value="1"/>
</dbReference>
<evidence type="ECO:0000256" key="7">
    <source>
        <dbReference type="ARBA" id="ARBA00023054"/>
    </source>
</evidence>
<dbReference type="EnsemblPlants" id="ORUFI08G09210.1">
    <property type="protein sequence ID" value="ORUFI08G09210.1"/>
    <property type="gene ID" value="ORUFI08G09210"/>
</dbReference>
<dbReference type="InterPro" id="IPR042197">
    <property type="entry name" value="Apaf_helical"/>
</dbReference>
<dbReference type="Pfam" id="PF23598">
    <property type="entry name" value="LRR_14"/>
    <property type="match status" value="1"/>
</dbReference>
<feature type="domain" description="Disease resistance N-terminal" evidence="9">
    <location>
        <begin position="9"/>
        <end position="89"/>
    </location>
</feature>
<dbReference type="Gene3D" id="1.10.8.430">
    <property type="entry name" value="Helical domain of apoptotic protease-activating factors"/>
    <property type="match status" value="1"/>
</dbReference>
<keyword evidence="2" id="KW-0433">Leucine-rich repeat</keyword>
<dbReference type="InterPro" id="IPR038005">
    <property type="entry name" value="RX-like_CC"/>
</dbReference>
<dbReference type="GO" id="GO:0009626">
    <property type="term" value="P:plant-type hypersensitive response"/>
    <property type="evidence" value="ECO:0007669"/>
    <property type="project" value="UniProtKB-ARBA"/>
</dbReference>
<feature type="domain" description="Disease resistance protein winged helix" evidence="10">
    <location>
        <begin position="433"/>
        <end position="501"/>
    </location>
</feature>
<keyword evidence="6" id="KW-0067">ATP-binding</keyword>
<dbReference type="Pfam" id="PF18052">
    <property type="entry name" value="Rx_N"/>
    <property type="match status" value="1"/>
</dbReference>
<dbReference type="InterPro" id="IPR027417">
    <property type="entry name" value="P-loop_NTPase"/>
</dbReference>
<dbReference type="CDD" id="cd14798">
    <property type="entry name" value="RX-CC_like"/>
    <property type="match status" value="1"/>
</dbReference>
<dbReference type="SUPFAM" id="SSF52540">
    <property type="entry name" value="P-loop containing nucleoside triphosphate hydrolases"/>
    <property type="match status" value="1"/>
</dbReference>
<dbReference type="PANTHER" id="PTHR36766">
    <property type="entry name" value="PLANT BROAD-SPECTRUM MILDEW RESISTANCE PROTEIN RPW8"/>
    <property type="match status" value="1"/>
</dbReference>
<dbReference type="Gramene" id="ORUFI08G09210.1">
    <property type="protein sequence ID" value="ORUFI08G09210.1"/>
    <property type="gene ID" value="ORUFI08G09210"/>
</dbReference>
<evidence type="ECO:0000313" key="12">
    <source>
        <dbReference type="EnsemblPlants" id="ORUFI08G09210.1"/>
    </source>
</evidence>
<sequence>MAIILDYLIGSCIRKLQEIITEEAILILGVKEELRELGRTMSQLQYFLIDAEQRRSEESAVNIWLGELKDATYEAEDILDLASFEGNKLLSQNPLPSSSSRNSTGCTGFSFFCCLPNIHRRHEIAVRIRNFNFELEKIFKMGELYLKLQNMQPTVQVPAAKPIKTCQLLEPNLVGKEILHGCTRLVKLVLAHKDKRAYRFGIVGTGGIGKTTMAQKIYNDHRIKGIFSKRAWICVSQDYSDVNLLREVLRNFAVYQEQGETVTELKSKLAATVKGESFFLVLDDVWKHEVWTYLLGTPLLAASTGIVVITTRHDTVAREIGVEHMHQVEFMSAAVGWELLWKSMNIEREKEVQHLREIGIEIVRKCGGLPLAIKVIARVLSTKEKSENDWRKVINKSAWSRGMLPTDLRGALYLSYEELPRHLKRCFLYCALHPEDWFILRDDLIGYWIAEGFVEEQEEQLLEETAEEYYYELIYRNLLQPEHTYFNNIMCRVHDLLRQLAWHLSGDEIFYGEPESLGAKTLSKLRRASIYTKKDSVVLPDMDNEHTRVRTLNIQCRSVIDGNTIFNRFPRLRVLNLTGSPVQKIPGCIGDLIYLRLLDLDKTNIYCLPESIGSLKNLQILNLQRCVALHSLPMTITQLCNLRRLGLCHTPINEVPKGINRLKFLNDLGGFPISSGSNNNTEIQDGWNLDELGSLSQMRRLDIIKLERATPLYSTTSLLTYKKHLKVLYLCCSGWTSEAYSDEDVSNNERIFEQLTPPNNLEDLSIVRFIGRRYPTWLCSTILSSLKHLELLGCKSCMHLPPIGQLPCLKYMKILGTNITKIGPEFVGFGVHKLESVEVAAFPKLECLVFSDMPNWEEWTFNETASVSVEASTPLTLKFLPCLEKLYIYGCPKLRALPLEIGQGTTRLRELHIRGANCLRVVDDIPFLSDCLSIRQCEGLERVSNLPQLRKLYLGVCPNLRNVEDLNSLELLLQTTDMQEMSSQWVPQLRDQHRHLHHEDLDVYTWRWDREKPIFMTKLSQDGILVCW</sequence>
<feature type="domain" description="Disease resistance R13L4/SHOC-2-like LRR" evidence="11">
    <location>
        <begin position="549"/>
        <end position="862"/>
    </location>
</feature>
<evidence type="ECO:0000256" key="5">
    <source>
        <dbReference type="ARBA" id="ARBA00022821"/>
    </source>
</evidence>
<evidence type="ECO:0000256" key="1">
    <source>
        <dbReference type="ARBA" id="ARBA00008894"/>
    </source>
</evidence>
<comment type="similarity">
    <text evidence="1">Belongs to the disease resistance NB-LRR family.</text>
</comment>
<dbReference type="SUPFAM" id="SSF52058">
    <property type="entry name" value="L domain-like"/>
    <property type="match status" value="1"/>
</dbReference>
<dbReference type="Pfam" id="PF23559">
    <property type="entry name" value="WHD_DRP"/>
    <property type="match status" value="1"/>
</dbReference>
<keyword evidence="5" id="KW-0611">Plant defense</keyword>
<dbReference type="Gene3D" id="3.40.50.300">
    <property type="entry name" value="P-loop containing nucleotide triphosphate hydrolases"/>
    <property type="match status" value="1"/>
</dbReference>
<protein>
    <submittedName>
        <fullName evidence="12">Uncharacterized protein</fullName>
    </submittedName>
</protein>
<dbReference type="GO" id="GO:0005524">
    <property type="term" value="F:ATP binding"/>
    <property type="evidence" value="ECO:0007669"/>
    <property type="project" value="UniProtKB-KW"/>
</dbReference>
<dbReference type="GO" id="GO:0042742">
    <property type="term" value="P:defense response to bacterium"/>
    <property type="evidence" value="ECO:0007669"/>
    <property type="project" value="UniProtKB-ARBA"/>
</dbReference>
<dbReference type="InterPro" id="IPR002182">
    <property type="entry name" value="NB-ARC"/>
</dbReference>
<dbReference type="PRINTS" id="PR00364">
    <property type="entry name" value="DISEASERSIST"/>
</dbReference>
<reference evidence="13" key="1">
    <citation type="submission" date="2013-06" db="EMBL/GenBank/DDBJ databases">
        <authorList>
            <person name="Zhao Q."/>
        </authorList>
    </citation>
    <scope>NUCLEOTIDE SEQUENCE</scope>
    <source>
        <strain evidence="13">cv. W1943</strain>
    </source>
</reference>
<keyword evidence="7" id="KW-0175">Coiled coil</keyword>
<organism evidence="12 13">
    <name type="scientific">Oryza rufipogon</name>
    <name type="common">Brownbeard rice</name>
    <name type="synonym">Asian wild rice</name>
    <dbReference type="NCBI Taxonomy" id="4529"/>
    <lineage>
        <taxon>Eukaryota</taxon>
        <taxon>Viridiplantae</taxon>
        <taxon>Streptophyta</taxon>
        <taxon>Embryophyta</taxon>
        <taxon>Tracheophyta</taxon>
        <taxon>Spermatophyta</taxon>
        <taxon>Magnoliopsida</taxon>
        <taxon>Liliopsida</taxon>
        <taxon>Poales</taxon>
        <taxon>Poaceae</taxon>
        <taxon>BOP clade</taxon>
        <taxon>Oryzoideae</taxon>
        <taxon>Oryzeae</taxon>
        <taxon>Oryzinae</taxon>
        <taxon>Oryza</taxon>
    </lineage>
</organism>
<evidence type="ECO:0000256" key="3">
    <source>
        <dbReference type="ARBA" id="ARBA00022737"/>
    </source>
</evidence>
<dbReference type="InterPro" id="IPR058922">
    <property type="entry name" value="WHD_DRP"/>
</dbReference>
<name>A0A0E0QGF9_ORYRU</name>
<dbReference type="AlphaFoldDB" id="A0A0E0QGF9"/>
<feature type="domain" description="NB-ARC" evidence="8">
    <location>
        <begin position="191"/>
        <end position="343"/>
    </location>
</feature>
<dbReference type="FunFam" id="1.10.10.10:FF:000322">
    <property type="entry name" value="Probable disease resistance protein At1g63360"/>
    <property type="match status" value="1"/>
</dbReference>
<proteinExistence type="inferred from homology"/>
<evidence type="ECO:0000259" key="9">
    <source>
        <dbReference type="Pfam" id="PF18052"/>
    </source>
</evidence>
<evidence type="ECO:0000256" key="4">
    <source>
        <dbReference type="ARBA" id="ARBA00022741"/>
    </source>
</evidence>
<accession>A0A0E0QGF9</accession>
<dbReference type="Proteomes" id="UP000008022">
    <property type="component" value="Unassembled WGS sequence"/>
</dbReference>
<reference evidence="12" key="2">
    <citation type="submission" date="2015-06" db="UniProtKB">
        <authorList>
            <consortium name="EnsemblPlants"/>
        </authorList>
    </citation>
    <scope>IDENTIFICATION</scope>
</reference>
<keyword evidence="13" id="KW-1185">Reference proteome</keyword>
<evidence type="ECO:0000313" key="13">
    <source>
        <dbReference type="Proteomes" id="UP000008022"/>
    </source>
</evidence>
<evidence type="ECO:0000259" key="8">
    <source>
        <dbReference type="Pfam" id="PF00931"/>
    </source>
</evidence>